<reference evidence="1 2" key="1">
    <citation type="submission" date="2020-08" db="EMBL/GenBank/DDBJ databases">
        <authorList>
            <person name="Xu S."/>
            <person name="Li A."/>
        </authorList>
    </citation>
    <scope>NUCLEOTIDE SEQUENCE [LARGE SCALE GENOMIC DNA]</scope>
    <source>
        <strain evidence="1 2">119BY6-57</strain>
    </source>
</reference>
<sequence length="147" mass="16235">MAHRPVSSDTNRLAGLDTAMDAMETELKRLSPWDGRSPGEGRRAWLGAPSVRFCEQVLDALDMFPEVLPGDLDIRDVRRIMEDELLAIERLVRRRDRLRRLAAHADAAVHASGGDLMDTVMEVYSLLAHAGRSAGIRPVPGPGDTPR</sequence>
<proteinExistence type="predicted"/>
<evidence type="ECO:0000313" key="2">
    <source>
        <dbReference type="Proteomes" id="UP000523196"/>
    </source>
</evidence>
<dbReference type="EMBL" id="JACHTF010000002">
    <property type="protein sequence ID" value="MBB1059497.1"/>
    <property type="molecule type" value="Genomic_DNA"/>
</dbReference>
<name>A0A7W3TJI0_9GAMM</name>
<comment type="caution">
    <text evidence="1">The sequence shown here is derived from an EMBL/GenBank/DDBJ whole genome shotgun (WGS) entry which is preliminary data.</text>
</comment>
<gene>
    <name evidence="1" type="ORF">H4F98_02805</name>
</gene>
<dbReference type="Proteomes" id="UP000523196">
    <property type="component" value="Unassembled WGS sequence"/>
</dbReference>
<evidence type="ECO:0000313" key="1">
    <source>
        <dbReference type="EMBL" id="MBB1059497.1"/>
    </source>
</evidence>
<dbReference type="RefSeq" id="WP_182685134.1">
    <property type="nucleotide sequence ID" value="NZ_JACHTF010000002.1"/>
</dbReference>
<keyword evidence="2" id="KW-1185">Reference proteome</keyword>
<protein>
    <submittedName>
        <fullName evidence="1">Uncharacterized protein</fullName>
    </submittedName>
</protein>
<organism evidence="1 2">
    <name type="scientific">Marilutibacter spongiae</name>
    <dbReference type="NCBI Taxonomy" id="2025720"/>
    <lineage>
        <taxon>Bacteria</taxon>
        <taxon>Pseudomonadati</taxon>
        <taxon>Pseudomonadota</taxon>
        <taxon>Gammaproteobacteria</taxon>
        <taxon>Lysobacterales</taxon>
        <taxon>Lysobacteraceae</taxon>
        <taxon>Marilutibacter</taxon>
    </lineage>
</organism>
<dbReference type="AlphaFoldDB" id="A0A7W3TJI0"/>
<accession>A0A7W3TJI0</accession>